<evidence type="ECO:0000313" key="1">
    <source>
        <dbReference type="WBParaSite" id="MCU_011123-RA"/>
    </source>
</evidence>
<accession>A0A5K3FSR9</accession>
<sequence length="105" mass="11249">MNRSPGTKACSRADCGTDKSIEETTQEALSGAVLLASRIPRLKLCVRLSALVCDWSKAHPQKRNAVLSGALTHGGVASRSVLSQANRSTAIPFHLARPFTNHQIL</sequence>
<reference evidence="1" key="1">
    <citation type="submission" date="2019-11" db="UniProtKB">
        <authorList>
            <consortium name="WormBaseParasite"/>
        </authorList>
    </citation>
    <scope>IDENTIFICATION</scope>
</reference>
<organism evidence="1">
    <name type="scientific">Mesocestoides corti</name>
    <name type="common">Flatworm</name>
    <dbReference type="NCBI Taxonomy" id="53468"/>
    <lineage>
        <taxon>Eukaryota</taxon>
        <taxon>Metazoa</taxon>
        <taxon>Spiralia</taxon>
        <taxon>Lophotrochozoa</taxon>
        <taxon>Platyhelminthes</taxon>
        <taxon>Cestoda</taxon>
        <taxon>Eucestoda</taxon>
        <taxon>Cyclophyllidea</taxon>
        <taxon>Mesocestoididae</taxon>
        <taxon>Mesocestoides</taxon>
    </lineage>
</organism>
<dbReference type="AlphaFoldDB" id="A0A5K3FSR9"/>
<dbReference type="WBParaSite" id="MCU_011123-RA">
    <property type="protein sequence ID" value="MCU_011123-RA"/>
    <property type="gene ID" value="MCU_011123"/>
</dbReference>
<protein>
    <submittedName>
        <fullName evidence="1">Uncharacterized protein</fullName>
    </submittedName>
</protein>
<proteinExistence type="predicted"/>
<name>A0A5K3FSR9_MESCO</name>